<organism evidence="2 3">
    <name type="scientific">Araneus ventricosus</name>
    <name type="common">Orbweaver spider</name>
    <name type="synonym">Epeira ventricosa</name>
    <dbReference type="NCBI Taxonomy" id="182803"/>
    <lineage>
        <taxon>Eukaryota</taxon>
        <taxon>Metazoa</taxon>
        <taxon>Ecdysozoa</taxon>
        <taxon>Arthropoda</taxon>
        <taxon>Chelicerata</taxon>
        <taxon>Arachnida</taxon>
        <taxon>Araneae</taxon>
        <taxon>Araneomorphae</taxon>
        <taxon>Entelegynae</taxon>
        <taxon>Araneoidea</taxon>
        <taxon>Araneidae</taxon>
        <taxon>Araneus</taxon>
    </lineage>
</organism>
<accession>A0A4Y2VJ10</accession>
<keyword evidence="3" id="KW-1185">Reference proteome</keyword>
<protein>
    <submittedName>
        <fullName evidence="2">Uncharacterized protein</fullName>
    </submittedName>
</protein>
<feature type="compositionally biased region" description="Basic and acidic residues" evidence="1">
    <location>
        <begin position="537"/>
        <end position="553"/>
    </location>
</feature>
<feature type="compositionally biased region" description="Polar residues" evidence="1">
    <location>
        <begin position="425"/>
        <end position="441"/>
    </location>
</feature>
<feature type="compositionally biased region" description="Polar residues" evidence="1">
    <location>
        <begin position="700"/>
        <end position="713"/>
    </location>
</feature>
<feature type="compositionally biased region" description="Basic and acidic residues" evidence="1">
    <location>
        <begin position="34"/>
        <end position="47"/>
    </location>
</feature>
<feature type="compositionally biased region" description="Basic and acidic residues" evidence="1">
    <location>
        <begin position="247"/>
        <end position="262"/>
    </location>
</feature>
<feature type="compositionally biased region" description="Polar residues" evidence="1">
    <location>
        <begin position="190"/>
        <end position="201"/>
    </location>
</feature>
<feature type="compositionally biased region" description="Basic and acidic residues" evidence="1">
    <location>
        <begin position="1"/>
        <end position="19"/>
    </location>
</feature>
<feature type="compositionally biased region" description="Basic and acidic residues" evidence="1">
    <location>
        <begin position="679"/>
        <end position="697"/>
    </location>
</feature>
<feature type="region of interest" description="Disordered" evidence="1">
    <location>
        <begin position="1"/>
        <end position="756"/>
    </location>
</feature>
<feature type="compositionally biased region" description="Basic and acidic residues" evidence="1">
    <location>
        <begin position="443"/>
        <end position="490"/>
    </location>
</feature>
<feature type="compositionally biased region" description="Basic and acidic residues" evidence="1">
    <location>
        <begin position="625"/>
        <end position="669"/>
    </location>
</feature>
<feature type="compositionally biased region" description="Basic and acidic residues" evidence="1">
    <location>
        <begin position="165"/>
        <end position="189"/>
    </location>
</feature>
<dbReference type="EMBL" id="BGPR01047483">
    <property type="protein sequence ID" value="GBO24522.1"/>
    <property type="molecule type" value="Genomic_DNA"/>
</dbReference>
<evidence type="ECO:0000313" key="2">
    <source>
        <dbReference type="EMBL" id="GBO24522.1"/>
    </source>
</evidence>
<feature type="compositionally biased region" description="Basic and acidic residues" evidence="1">
    <location>
        <begin position="412"/>
        <end position="423"/>
    </location>
</feature>
<feature type="compositionally biased region" description="Basic and acidic residues" evidence="1">
    <location>
        <begin position="355"/>
        <end position="371"/>
    </location>
</feature>
<sequence length="756" mass="84620">MFKAFSKKESKKSLKDISQKIDSPLKIINPSTKTCEEKESLTDSKEETVEESNPGNEVFQTNSQVENEIMSGGSAVSNVATAKNDTNEQTQIKVDNLKQTAKNSNEGREKTEKRTKEKKKEKSQSADQERSTEKEETEKTKENNSSKQINENDTESSASVYLVDVKNKGEVGQKSKFEERRELNDEKWNVQDSNNLQQKIKTSIEYKSDDEVRSSKEKRSDGKETAEATQDKTSRNTIKPIDDDTNDVDHSSHTVPDNSKENEMEESSELDNNKDSGQNSNEGGQKIETSYDEKNDEGSWPSEESSDMIDTGSATKDEASESEKKPMQDDTKRVAPSSQVFDDIRQASEFETELDERKEIGTKEESSKDLNEGLQKIETSIEMKSDDEDASTKEERSDMNDTGSATTDEAYESEKKPMQDDTKFVSPSSELVLENSLQASTEAKVDERKEIGTKEESTKDLNEGIDKIETSNEVKSDEEDASTKEERSDMIDTGSATKDEASESEKKPMQDDTKRVAPSSQVFDDIRQASETETELDERKEIGTKEESSKDLNEGLQKIETSIEMKSEDEDASTKEKRTNLIYTASATKDKTSEREKKPIEDDTKFVSPSSELVLENSLQASTEAKVDERKEIGTKEESTKDLNEGIDKIETSSGVKSDKEDASTKEESSDMIDTGSATKDERTESENKPMQDDTKDVAPSSQVVEDISQASETETELDERKEIGTTEESTKDLNKEIDKIETSDESRSGRGTILD</sequence>
<evidence type="ECO:0000313" key="3">
    <source>
        <dbReference type="Proteomes" id="UP000499080"/>
    </source>
</evidence>
<gene>
    <name evidence="2" type="ORF">AVEN_237998_1</name>
</gene>
<feature type="compositionally biased region" description="Basic and acidic residues" evidence="1">
    <location>
        <begin position="379"/>
        <end position="399"/>
    </location>
</feature>
<reference evidence="2 3" key="1">
    <citation type="journal article" date="2019" name="Sci. Rep.">
        <title>Orb-weaving spider Araneus ventricosus genome elucidates the spidroin gene catalogue.</title>
        <authorList>
            <person name="Kono N."/>
            <person name="Nakamura H."/>
            <person name="Ohtoshi R."/>
            <person name="Moran D.A.P."/>
            <person name="Shinohara A."/>
            <person name="Yoshida Y."/>
            <person name="Fujiwara M."/>
            <person name="Mori M."/>
            <person name="Tomita M."/>
            <person name="Arakawa K."/>
        </authorList>
    </citation>
    <scope>NUCLEOTIDE SEQUENCE [LARGE SCALE GENOMIC DNA]</scope>
</reference>
<feature type="compositionally biased region" description="Basic and acidic residues" evidence="1">
    <location>
        <begin position="202"/>
        <end position="234"/>
    </location>
</feature>
<name>A0A4Y2VJ10_ARAVE</name>
<feature type="compositionally biased region" description="Polar residues" evidence="1">
    <location>
        <begin position="74"/>
        <end position="104"/>
    </location>
</feature>
<feature type="compositionally biased region" description="Basic and acidic residues" evidence="1">
    <location>
        <begin position="105"/>
        <end position="144"/>
    </location>
</feature>
<feature type="compositionally biased region" description="Basic and acidic residues" evidence="1">
    <location>
        <begin position="497"/>
        <end position="515"/>
    </location>
</feature>
<feature type="compositionally biased region" description="Basic and acidic residues" evidence="1">
    <location>
        <begin position="588"/>
        <end position="605"/>
    </location>
</feature>
<feature type="compositionally biased region" description="Polar residues" evidence="1">
    <location>
        <begin position="51"/>
        <end position="66"/>
    </location>
</feature>
<feature type="compositionally biased region" description="Polar residues" evidence="1">
    <location>
        <begin position="607"/>
        <end position="623"/>
    </location>
</feature>
<dbReference type="AlphaFoldDB" id="A0A4Y2VJ10"/>
<feature type="compositionally biased region" description="Polar residues" evidence="1">
    <location>
        <begin position="148"/>
        <end position="159"/>
    </location>
</feature>
<evidence type="ECO:0000256" key="1">
    <source>
        <dbReference type="SAM" id="MobiDB-lite"/>
    </source>
</evidence>
<proteinExistence type="predicted"/>
<comment type="caution">
    <text evidence="2">The sequence shown here is derived from an EMBL/GenBank/DDBJ whole genome shotgun (WGS) entry which is preliminary data.</text>
</comment>
<dbReference type="Proteomes" id="UP000499080">
    <property type="component" value="Unassembled WGS sequence"/>
</dbReference>
<feature type="compositionally biased region" description="Basic and acidic residues" evidence="1">
    <location>
        <begin position="719"/>
        <end position="749"/>
    </location>
</feature>
<feature type="compositionally biased region" description="Basic and acidic residues" evidence="1">
    <location>
        <begin position="315"/>
        <end position="333"/>
    </location>
</feature>
<feature type="compositionally biased region" description="Basic and acidic residues" evidence="1">
    <location>
        <begin position="561"/>
        <end position="579"/>
    </location>
</feature>